<dbReference type="AlphaFoldDB" id="A0ABD5V5L8"/>
<sequence>MNADAVELRAATQADLLAVYRIEKASFPQPWPFSAFESFLGEPAFLVAVEGSEQGGGGRVAQTGNERVVGYLVADSVPNHGHVIGHVKDLAVAPDRRGEGIGRRLLSAGLSILAREGDARVKLEVREDNEPAIALYREFGFEIQRRIPRYYADGETALVMERSIEA</sequence>
<feature type="domain" description="N-acetyltransferase" evidence="1">
    <location>
        <begin position="6"/>
        <end position="165"/>
    </location>
</feature>
<keyword evidence="2" id="KW-0012">Acyltransferase</keyword>
<dbReference type="InterPro" id="IPR050276">
    <property type="entry name" value="MshD_Acetyltransferase"/>
</dbReference>
<dbReference type="PANTHER" id="PTHR43617">
    <property type="entry name" value="L-AMINO ACID N-ACETYLTRANSFERASE"/>
    <property type="match status" value="1"/>
</dbReference>
<reference evidence="2 3" key="1">
    <citation type="journal article" date="2019" name="Int. J. Syst. Evol. Microbiol.">
        <title>The Global Catalogue of Microorganisms (GCM) 10K type strain sequencing project: providing services to taxonomists for standard genome sequencing and annotation.</title>
        <authorList>
            <consortium name="The Broad Institute Genomics Platform"/>
            <consortium name="The Broad Institute Genome Sequencing Center for Infectious Disease"/>
            <person name="Wu L."/>
            <person name="Ma J."/>
        </authorList>
    </citation>
    <scope>NUCLEOTIDE SEQUENCE [LARGE SCALE GENOMIC DNA]</scope>
    <source>
        <strain evidence="2 3">CGMCC 1.3240</strain>
    </source>
</reference>
<dbReference type="RefSeq" id="WP_340603322.1">
    <property type="nucleotide sequence ID" value="NZ_JBBMXV010000002.1"/>
</dbReference>
<dbReference type="EMBL" id="JBHSXQ010000002">
    <property type="protein sequence ID" value="MFC6904807.1"/>
    <property type="molecule type" value="Genomic_DNA"/>
</dbReference>
<dbReference type="Proteomes" id="UP001596312">
    <property type="component" value="Unassembled WGS sequence"/>
</dbReference>
<dbReference type="InterPro" id="IPR000182">
    <property type="entry name" value="GNAT_dom"/>
</dbReference>
<keyword evidence="3" id="KW-1185">Reference proteome</keyword>
<dbReference type="PROSITE" id="PS51186">
    <property type="entry name" value="GNAT"/>
    <property type="match status" value="1"/>
</dbReference>
<comment type="caution">
    <text evidence="2">The sequence shown here is derived from an EMBL/GenBank/DDBJ whole genome shotgun (WGS) entry which is preliminary data.</text>
</comment>
<evidence type="ECO:0000313" key="3">
    <source>
        <dbReference type="Proteomes" id="UP001596312"/>
    </source>
</evidence>
<dbReference type="GO" id="GO:0016746">
    <property type="term" value="F:acyltransferase activity"/>
    <property type="evidence" value="ECO:0007669"/>
    <property type="project" value="UniProtKB-KW"/>
</dbReference>
<dbReference type="Pfam" id="PF00583">
    <property type="entry name" value="Acetyltransf_1"/>
    <property type="match status" value="1"/>
</dbReference>
<dbReference type="Gene3D" id="3.40.630.30">
    <property type="match status" value="1"/>
</dbReference>
<dbReference type="SUPFAM" id="SSF55729">
    <property type="entry name" value="Acyl-CoA N-acyltransferases (Nat)"/>
    <property type="match status" value="1"/>
</dbReference>
<organism evidence="2 3">
    <name type="scientific">Halalkalicoccus tibetensis</name>
    <dbReference type="NCBI Taxonomy" id="175632"/>
    <lineage>
        <taxon>Archaea</taxon>
        <taxon>Methanobacteriati</taxon>
        <taxon>Methanobacteriota</taxon>
        <taxon>Stenosarchaea group</taxon>
        <taxon>Halobacteria</taxon>
        <taxon>Halobacteriales</taxon>
        <taxon>Halococcaceae</taxon>
        <taxon>Halalkalicoccus</taxon>
    </lineage>
</organism>
<evidence type="ECO:0000313" key="2">
    <source>
        <dbReference type="EMBL" id="MFC6904807.1"/>
    </source>
</evidence>
<dbReference type="CDD" id="cd04301">
    <property type="entry name" value="NAT_SF"/>
    <property type="match status" value="1"/>
</dbReference>
<proteinExistence type="predicted"/>
<dbReference type="EC" id="2.3.1.-" evidence="2"/>
<keyword evidence="2" id="KW-0808">Transferase</keyword>
<gene>
    <name evidence="2" type="ORF">ACFQGH_06295</name>
</gene>
<dbReference type="PANTHER" id="PTHR43617:SF20">
    <property type="entry name" value="N-ALPHA-ACETYLTRANSFERASE RIMI"/>
    <property type="match status" value="1"/>
</dbReference>
<protein>
    <submittedName>
        <fullName evidence="2">GNAT family N-acetyltransferase</fullName>
        <ecNumber evidence="2">2.3.1.-</ecNumber>
    </submittedName>
</protein>
<evidence type="ECO:0000259" key="1">
    <source>
        <dbReference type="PROSITE" id="PS51186"/>
    </source>
</evidence>
<name>A0ABD5V5L8_9EURY</name>
<accession>A0ABD5V5L8</accession>
<dbReference type="InterPro" id="IPR016181">
    <property type="entry name" value="Acyl_CoA_acyltransferase"/>
</dbReference>